<evidence type="ECO:0000313" key="1">
    <source>
        <dbReference type="EnsemblPlants" id="PGSC0003DMT400071771"/>
    </source>
</evidence>
<sequence length="52" mass="5964">MALEFSISQVQVYGFLSCMILSQPDYKRRFPFLSELCGSKYIAENQAQALLK</sequence>
<evidence type="ECO:0000313" key="2">
    <source>
        <dbReference type="Proteomes" id="UP000011115"/>
    </source>
</evidence>
<dbReference type="InParanoid" id="M1CP97"/>
<dbReference type="EnsemblPlants" id="PGSC0003DMT400071771">
    <property type="protein sequence ID" value="PGSC0003DMT400071771"/>
    <property type="gene ID" value="PGSC0003DMG401027917"/>
</dbReference>
<keyword evidence="2" id="KW-1185">Reference proteome</keyword>
<dbReference type="PaxDb" id="4113-PGSC0003DMT400071771"/>
<dbReference type="Gramene" id="PGSC0003DMT400071771">
    <property type="protein sequence ID" value="PGSC0003DMT400071771"/>
    <property type="gene ID" value="PGSC0003DMG401027917"/>
</dbReference>
<accession>M1CP97</accession>
<name>M1CP97_SOLTU</name>
<organism evidence="1 2">
    <name type="scientific">Solanum tuberosum</name>
    <name type="common">Potato</name>
    <dbReference type="NCBI Taxonomy" id="4113"/>
    <lineage>
        <taxon>Eukaryota</taxon>
        <taxon>Viridiplantae</taxon>
        <taxon>Streptophyta</taxon>
        <taxon>Embryophyta</taxon>
        <taxon>Tracheophyta</taxon>
        <taxon>Spermatophyta</taxon>
        <taxon>Magnoliopsida</taxon>
        <taxon>eudicotyledons</taxon>
        <taxon>Gunneridae</taxon>
        <taxon>Pentapetalae</taxon>
        <taxon>asterids</taxon>
        <taxon>lamiids</taxon>
        <taxon>Solanales</taxon>
        <taxon>Solanaceae</taxon>
        <taxon>Solanoideae</taxon>
        <taxon>Solaneae</taxon>
        <taxon>Solanum</taxon>
    </lineage>
</organism>
<dbReference type="Proteomes" id="UP000011115">
    <property type="component" value="Unassembled WGS sequence"/>
</dbReference>
<proteinExistence type="predicted"/>
<reference evidence="2" key="1">
    <citation type="journal article" date="2011" name="Nature">
        <title>Genome sequence and analysis of the tuber crop potato.</title>
        <authorList>
            <consortium name="The Potato Genome Sequencing Consortium"/>
        </authorList>
    </citation>
    <scope>NUCLEOTIDE SEQUENCE [LARGE SCALE GENOMIC DNA]</scope>
    <source>
        <strain evidence="2">cv. DM1-3 516 R44</strain>
    </source>
</reference>
<dbReference type="HOGENOM" id="CLU_3091090_0_0_1"/>
<protein>
    <submittedName>
        <fullName evidence="1">Uncharacterized protein</fullName>
    </submittedName>
</protein>
<reference evidence="1" key="2">
    <citation type="submission" date="2015-06" db="UniProtKB">
        <authorList>
            <consortium name="EnsemblPlants"/>
        </authorList>
    </citation>
    <scope>IDENTIFICATION</scope>
    <source>
        <strain evidence="1">DM1-3 516 R44</strain>
    </source>
</reference>
<dbReference type="AlphaFoldDB" id="M1CP97"/>